<feature type="non-terminal residue" evidence="7">
    <location>
        <position position="1"/>
    </location>
</feature>
<dbReference type="Proteomes" id="UP000324897">
    <property type="component" value="Chromosome 1"/>
</dbReference>
<dbReference type="InterPro" id="IPR036093">
    <property type="entry name" value="NAC_dom_sf"/>
</dbReference>
<proteinExistence type="predicted"/>
<dbReference type="PROSITE" id="PS51005">
    <property type="entry name" value="NAC"/>
    <property type="match status" value="1"/>
</dbReference>
<name>A0A5J9V097_9POAL</name>
<evidence type="ECO:0000256" key="4">
    <source>
        <dbReference type="ARBA" id="ARBA00023242"/>
    </source>
</evidence>
<feature type="compositionally biased region" description="Basic and acidic residues" evidence="5">
    <location>
        <begin position="89"/>
        <end position="99"/>
    </location>
</feature>
<sequence>MTLDRWSIRGGGTQATGLASHRIMGGPAHSEQTRGPSNPPALQCSAGVNETDALGERARLAKEGKGREWDEGRKLQRSRLASLLLGVPEAKKRARDTAEQRSTTGSASPGPRPPPSLLLASPSLPFPPPRELFPPSEPAPPTTTTTTTTTTNRSSAHATGPGERGEAGPGEPQSPTLRPSGWVPPPPPPAMARYWLTNGRGIAKKIRYAAHCANRQISELGAEAKRECPNCKHYIDNSDVAMEWPGLPDGVKFDPSDLQLLEHLEKKIGLGGSEPHMFIDEFIATVENDEGICYSHPENLPGMKKDGSIVHFFHRVSKAYGCGQRKRRRVITCSDHTVSDEHLRWHMTGKPKPVYDNGVTKGWKKIMVLYKTLRGGKPERVPWVMHQYHLGEDKEEKDGDLVVSKIFYQPLTKHMENVETEADDEEPDAFAAGIGPKTPKTSAPQPRRANNSPCETEPNASILLDQDEELTISIAGDDDAGNLAWCAEEREQQAVGEASRAQPGLDESLLCLEDPASLNDVTLLPIWITLFYPNAGMRCLTDIQFGSQESLGSWLDRI</sequence>
<keyword evidence="8" id="KW-1185">Reference proteome</keyword>
<dbReference type="InterPro" id="IPR003441">
    <property type="entry name" value="NAC-dom"/>
</dbReference>
<keyword evidence="1" id="KW-0805">Transcription regulation</keyword>
<feature type="domain" description="NAC" evidence="6">
    <location>
        <begin position="247"/>
        <end position="409"/>
    </location>
</feature>
<evidence type="ECO:0000256" key="3">
    <source>
        <dbReference type="ARBA" id="ARBA00023163"/>
    </source>
</evidence>
<protein>
    <recommendedName>
        <fullName evidence="6">NAC domain-containing protein</fullName>
    </recommendedName>
</protein>
<dbReference type="OrthoDB" id="643388at2759"/>
<feature type="compositionally biased region" description="Low complexity" evidence="5">
    <location>
        <begin position="142"/>
        <end position="151"/>
    </location>
</feature>
<organism evidence="7 8">
    <name type="scientific">Eragrostis curvula</name>
    <name type="common">weeping love grass</name>
    <dbReference type="NCBI Taxonomy" id="38414"/>
    <lineage>
        <taxon>Eukaryota</taxon>
        <taxon>Viridiplantae</taxon>
        <taxon>Streptophyta</taxon>
        <taxon>Embryophyta</taxon>
        <taxon>Tracheophyta</taxon>
        <taxon>Spermatophyta</taxon>
        <taxon>Magnoliopsida</taxon>
        <taxon>Liliopsida</taxon>
        <taxon>Poales</taxon>
        <taxon>Poaceae</taxon>
        <taxon>PACMAD clade</taxon>
        <taxon>Chloridoideae</taxon>
        <taxon>Eragrostideae</taxon>
        <taxon>Eragrostidinae</taxon>
        <taxon>Eragrostis</taxon>
    </lineage>
</organism>
<feature type="compositionally biased region" description="Polar residues" evidence="5">
    <location>
        <begin position="439"/>
        <end position="454"/>
    </location>
</feature>
<evidence type="ECO:0000256" key="2">
    <source>
        <dbReference type="ARBA" id="ARBA00023125"/>
    </source>
</evidence>
<dbReference type="Gene3D" id="2.170.150.80">
    <property type="entry name" value="NAC domain"/>
    <property type="match status" value="1"/>
</dbReference>
<evidence type="ECO:0000256" key="1">
    <source>
        <dbReference type="ARBA" id="ARBA00023015"/>
    </source>
</evidence>
<keyword evidence="4" id="KW-0539">Nucleus</keyword>
<dbReference type="InterPro" id="IPR044799">
    <property type="entry name" value="SOG1-like"/>
</dbReference>
<dbReference type="PANTHER" id="PTHR31079:SF2">
    <property type="entry name" value="NAC DOMAIN CONTAINING PROTEIN 44-RELATED"/>
    <property type="match status" value="1"/>
</dbReference>
<dbReference type="EMBL" id="RWGY01000011">
    <property type="protein sequence ID" value="TVU29433.1"/>
    <property type="molecule type" value="Genomic_DNA"/>
</dbReference>
<dbReference type="GO" id="GO:0005634">
    <property type="term" value="C:nucleus"/>
    <property type="evidence" value="ECO:0007669"/>
    <property type="project" value="TreeGrafter"/>
</dbReference>
<dbReference type="GO" id="GO:0000976">
    <property type="term" value="F:transcription cis-regulatory region binding"/>
    <property type="evidence" value="ECO:0007669"/>
    <property type="project" value="TreeGrafter"/>
</dbReference>
<dbReference type="AlphaFoldDB" id="A0A5J9V097"/>
<dbReference type="FunFam" id="2.170.150.80:FF:000009">
    <property type="entry name" value="NAC domain-containing protein 8"/>
    <property type="match status" value="1"/>
</dbReference>
<evidence type="ECO:0000313" key="7">
    <source>
        <dbReference type="EMBL" id="TVU29433.1"/>
    </source>
</evidence>
<feature type="compositionally biased region" description="Pro residues" evidence="5">
    <location>
        <begin position="124"/>
        <end position="141"/>
    </location>
</feature>
<keyword evidence="2" id="KW-0238">DNA-binding</keyword>
<dbReference type="GO" id="GO:0003700">
    <property type="term" value="F:DNA-binding transcription factor activity"/>
    <property type="evidence" value="ECO:0007669"/>
    <property type="project" value="InterPro"/>
</dbReference>
<keyword evidence="3" id="KW-0804">Transcription</keyword>
<feature type="region of interest" description="Disordered" evidence="5">
    <location>
        <begin position="420"/>
        <end position="458"/>
    </location>
</feature>
<comment type="caution">
    <text evidence="7">The sequence shown here is derived from an EMBL/GenBank/DDBJ whole genome shotgun (WGS) entry which is preliminary data.</text>
</comment>
<feature type="region of interest" description="Disordered" evidence="5">
    <location>
        <begin position="1"/>
        <end position="50"/>
    </location>
</feature>
<gene>
    <name evidence="7" type="ORF">EJB05_20998</name>
</gene>
<dbReference type="Pfam" id="PF02365">
    <property type="entry name" value="NAM"/>
    <property type="match status" value="1"/>
</dbReference>
<feature type="region of interest" description="Disordered" evidence="5">
    <location>
        <begin position="86"/>
        <end position="186"/>
    </location>
</feature>
<evidence type="ECO:0000259" key="6">
    <source>
        <dbReference type="PROSITE" id="PS51005"/>
    </source>
</evidence>
<evidence type="ECO:0000313" key="8">
    <source>
        <dbReference type="Proteomes" id="UP000324897"/>
    </source>
</evidence>
<dbReference type="Gramene" id="TVU29433">
    <property type="protein sequence ID" value="TVU29433"/>
    <property type="gene ID" value="EJB05_20998"/>
</dbReference>
<dbReference type="SUPFAM" id="SSF101941">
    <property type="entry name" value="NAC domain"/>
    <property type="match status" value="1"/>
</dbReference>
<dbReference type="PANTHER" id="PTHR31079">
    <property type="entry name" value="NAC DOMAIN-CONTAINING PROTEIN 73"/>
    <property type="match status" value="1"/>
</dbReference>
<evidence type="ECO:0000256" key="5">
    <source>
        <dbReference type="SAM" id="MobiDB-lite"/>
    </source>
</evidence>
<reference evidence="7 8" key="1">
    <citation type="journal article" date="2019" name="Sci. Rep.">
        <title>A high-quality genome of Eragrostis curvula grass provides insights into Poaceae evolution and supports new strategies to enhance forage quality.</title>
        <authorList>
            <person name="Carballo J."/>
            <person name="Santos B.A.C.M."/>
            <person name="Zappacosta D."/>
            <person name="Garbus I."/>
            <person name="Selva J.P."/>
            <person name="Gallo C.A."/>
            <person name="Diaz A."/>
            <person name="Albertini E."/>
            <person name="Caccamo M."/>
            <person name="Echenique V."/>
        </authorList>
    </citation>
    <scope>NUCLEOTIDE SEQUENCE [LARGE SCALE GENOMIC DNA]</scope>
    <source>
        <strain evidence="8">cv. Victoria</strain>
        <tissue evidence="7">Leaf</tissue>
    </source>
</reference>
<accession>A0A5J9V097</accession>